<gene>
    <name evidence="2" type="ORF">VNI00_011880</name>
</gene>
<protein>
    <submittedName>
        <fullName evidence="2">Uncharacterized protein</fullName>
    </submittedName>
</protein>
<reference evidence="2 3" key="1">
    <citation type="submission" date="2024-01" db="EMBL/GenBank/DDBJ databases">
        <title>A draft genome for a cacao thread blight-causing isolate of Paramarasmius palmivorus.</title>
        <authorList>
            <person name="Baruah I.K."/>
            <person name="Bukari Y."/>
            <person name="Amoako-Attah I."/>
            <person name="Meinhardt L.W."/>
            <person name="Bailey B.A."/>
            <person name="Cohen S.P."/>
        </authorList>
    </citation>
    <scope>NUCLEOTIDE SEQUENCE [LARGE SCALE GENOMIC DNA]</scope>
    <source>
        <strain evidence="2 3">GH-12</strain>
    </source>
</reference>
<comment type="caution">
    <text evidence="2">The sequence shown here is derived from an EMBL/GenBank/DDBJ whole genome shotgun (WGS) entry which is preliminary data.</text>
</comment>
<accession>A0AAW0CAC9</accession>
<evidence type="ECO:0000256" key="1">
    <source>
        <dbReference type="SAM" id="MobiDB-lite"/>
    </source>
</evidence>
<name>A0AAW0CAC9_9AGAR</name>
<dbReference type="AlphaFoldDB" id="A0AAW0CAC9"/>
<keyword evidence="3" id="KW-1185">Reference proteome</keyword>
<feature type="region of interest" description="Disordered" evidence="1">
    <location>
        <begin position="144"/>
        <end position="164"/>
    </location>
</feature>
<dbReference type="Gene3D" id="2.60.120.200">
    <property type="match status" value="1"/>
</dbReference>
<evidence type="ECO:0000313" key="2">
    <source>
        <dbReference type="EMBL" id="KAK7035349.1"/>
    </source>
</evidence>
<dbReference type="Proteomes" id="UP001383192">
    <property type="component" value="Unassembled WGS sequence"/>
</dbReference>
<organism evidence="2 3">
    <name type="scientific">Paramarasmius palmivorus</name>
    <dbReference type="NCBI Taxonomy" id="297713"/>
    <lineage>
        <taxon>Eukaryota</taxon>
        <taxon>Fungi</taxon>
        <taxon>Dikarya</taxon>
        <taxon>Basidiomycota</taxon>
        <taxon>Agaricomycotina</taxon>
        <taxon>Agaricomycetes</taxon>
        <taxon>Agaricomycetidae</taxon>
        <taxon>Agaricales</taxon>
        <taxon>Marasmiineae</taxon>
        <taxon>Marasmiaceae</taxon>
        <taxon>Paramarasmius</taxon>
    </lineage>
</organism>
<evidence type="ECO:0000313" key="3">
    <source>
        <dbReference type="Proteomes" id="UP001383192"/>
    </source>
</evidence>
<dbReference type="Pfam" id="PF26113">
    <property type="entry name" value="GH16_XgeA"/>
    <property type="match status" value="1"/>
</dbReference>
<proteinExistence type="predicted"/>
<dbReference type="EMBL" id="JAYKXP010000053">
    <property type="protein sequence ID" value="KAK7035349.1"/>
    <property type="molecule type" value="Genomic_DNA"/>
</dbReference>
<sequence>MQTGCVVRDASDASFGTGFSNAGGGVFATLWDASGISMWFFQRSQVPSGIDTNPNPSSFGTPAAFYPASGCDPATVFGPQIITLYINVCGAFAGNEGVFASTCGSVAPNCSSLVPDPANYNNAYWEINYLKVFTNSSSSTSSSASGSGTATGGAGATTTGAGSNSGVSLTAKGSMVATIVAMTIAFASLL</sequence>